<dbReference type="AlphaFoldDB" id="A0A0A9WYX8"/>
<accession>A0A0A9WYX8</accession>
<reference evidence="1" key="1">
    <citation type="journal article" date="2014" name="PLoS ONE">
        <title>Transcriptome-Based Identification of ABC Transporters in the Western Tarnished Plant Bug Lygus hesperus.</title>
        <authorList>
            <person name="Hull J.J."/>
            <person name="Chaney K."/>
            <person name="Geib S.M."/>
            <person name="Fabrick J.A."/>
            <person name="Brent C.S."/>
            <person name="Walsh D."/>
            <person name="Lavine L.C."/>
        </authorList>
    </citation>
    <scope>NUCLEOTIDE SEQUENCE</scope>
</reference>
<proteinExistence type="predicted"/>
<sequence length="105" mass="11964">MWKLSSSQFCSLLRELRLCLRARYGWINPPSLSHGRQRDCSQYTSYCETDSRGSHQELRRPSYTQTPVRDAVPTGSFLSLYWDRTVLFPNTVGQPPVTGPSQGPV</sequence>
<reference evidence="1" key="2">
    <citation type="submission" date="2014-07" db="EMBL/GenBank/DDBJ databases">
        <authorList>
            <person name="Hull J."/>
        </authorList>
    </citation>
    <scope>NUCLEOTIDE SEQUENCE</scope>
</reference>
<dbReference type="EMBL" id="GBHO01033554">
    <property type="protein sequence ID" value="JAG10050.1"/>
    <property type="molecule type" value="Transcribed_RNA"/>
</dbReference>
<organism evidence="1">
    <name type="scientific">Lygus hesperus</name>
    <name type="common">Western plant bug</name>
    <dbReference type="NCBI Taxonomy" id="30085"/>
    <lineage>
        <taxon>Eukaryota</taxon>
        <taxon>Metazoa</taxon>
        <taxon>Ecdysozoa</taxon>
        <taxon>Arthropoda</taxon>
        <taxon>Hexapoda</taxon>
        <taxon>Insecta</taxon>
        <taxon>Pterygota</taxon>
        <taxon>Neoptera</taxon>
        <taxon>Paraneoptera</taxon>
        <taxon>Hemiptera</taxon>
        <taxon>Heteroptera</taxon>
        <taxon>Panheteroptera</taxon>
        <taxon>Cimicomorpha</taxon>
        <taxon>Miridae</taxon>
        <taxon>Mirini</taxon>
        <taxon>Lygus</taxon>
    </lineage>
</organism>
<evidence type="ECO:0000313" key="1">
    <source>
        <dbReference type="EMBL" id="JAG10050.1"/>
    </source>
</evidence>
<gene>
    <name evidence="1" type="primary">CO27A</name>
    <name evidence="1" type="ORF">CM83_81938</name>
</gene>
<name>A0A0A9WYX8_LYGHE</name>
<protein>
    <submittedName>
        <fullName evidence="1">Gamma-conotoxin-like TxVIIA</fullName>
    </submittedName>
</protein>